<name>A0A1X7IKN6_9SPHI</name>
<feature type="domain" description="Outer membrane protein beta-barrel" evidence="2">
    <location>
        <begin position="427"/>
        <end position="719"/>
    </location>
</feature>
<dbReference type="Pfam" id="PF14905">
    <property type="entry name" value="OMP_b-brl_3"/>
    <property type="match status" value="1"/>
</dbReference>
<dbReference type="Proteomes" id="UP000192980">
    <property type="component" value="Unassembled WGS sequence"/>
</dbReference>
<dbReference type="SUPFAM" id="SSF56935">
    <property type="entry name" value="Porins"/>
    <property type="match status" value="1"/>
</dbReference>
<protein>
    <submittedName>
        <fullName evidence="3">CarboxypepD_reg-like domain-containing protein</fullName>
    </submittedName>
</protein>
<dbReference type="AlphaFoldDB" id="A0A1X7IKN6"/>
<dbReference type="GO" id="GO:0044718">
    <property type="term" value="P:siderophore transmembrane transport"/>
    <property type="evidence" value="ECO:0007669"/>
    <property type="project" value="TreeGrafter"/>
</dbReference>
<dbReference type="InterPro" id="IPR008969">
    <property type="entry name" value="CarboxyPept-like_regulatory"/>
</dbReference>
<dbReference type="SUPFAM" id="SSF49464">
    <property type="entry name" value="Carboxypeptidase regulatory domain-like"/>
    <property type="match status" value="1"/>
</dbReference>
<sequence>MKFALFFIIFIICSRIGYSQKISGSVFHQDVPLPYASVTIFDEKDSVYITLLTDEQGWFQTTNYKNAGKITIAVTYIGLKQSKKSYTTAELSKPLLIKLERSKQDIEEIQVIGELNKVMLDVNKRVYKFNQSDFIKNTTADIAINKVPGVVFSEEIGLKLDGYQTPQLYINGIASSTHNLKNIEVDDIEQVDIVNHPSARFNVERSSGIINIITKHKATPFYKGRLQVTKGTLLERTGVNPSFSFKKGKWLVKMVWDKSRNVQKTNTDMYRSAESLSYYQFNFRKSTVVQDNGNIEIRRDIDTTSSIFLRSAFFGYKLNGNTTGKINNIEFLNASRDKYWIYTIDGVYDKKIREGLLSIKGNYNLYRKEDSFLIEKEEKFENTINSGLSDIALETSFNHKPDLLNWASHDFGAKYVNRTFLQVENIKYKQHNIGIYSDWRIKVNPKIEISNSMYFDISKNNVGDYTNTYSTFLPSITIDWKKKNTAKFSTSFARRVNRPNPMDLNETIIMLDPTTFQKGNINLKQASLSTLTFSYVNAYRNNFFTANIFYGANRNVIFQDVETIQDTLILSKSNLGNVNRFGGVIGHDLSLGKSINIYTSAGVNYNQLKKSDNEQLFNSGYGFICTGNISTKLFNRITTVALFDYNSRRYDLYATTKERPFTSLLLSVNFIKDKVNLRLAYVDVFKINARREIYLSSPSFEQTTYQNRNFSNINIAISYSFGKKFSDAVRNKKIKSDDIQLR</sequence>
<evidence type="ECO:0000256" key="1">
    <source>
        <dbReference type="ARBA" id="ARBA00022729"/>
    </source>
</evidence>
<dbReference type="EMBL" id="FXAU01000001">
    <property type="protein sequence ID" value="SMG15528.1"/>
    <property type="molecule type" value="Genomic_DNA"/>
</dbReference>
<dbReference type="InterPro" id="IPR041700">
    <property type="entry name" value="OMP_b-brl_3"/>
</dbReference>
<dbReference type="GO" id="GO:0015344">
    <property type="term" value="F:siderophore uptake transmembrane transporter activity"/>
    <property type="evidence" value="ECO:0007669"/>
    <property type="project" value="TreeGrafter"/>
</dbReference>
<dbReference type="Gene3D" id="2.170.130.10">
    <property type="entry name" value="TonB-dependent receptor, plug domain"/>
    <property type="match status" value="1"/>
</dbReference>
<evidence type="ECO:0000259" key="2">
    <source>
        <dbReference type="Pfam" id="PF14905"/>
    </source>
</evidence>
<accession>A0A1X7IKN6</accession>
<dbReference type="PANTHER" id="PTHR30069:SF29">
    <property type="entry name" value="HEMOGLOBIN AND HEMOGLOBIN-HAPTOGLOBIN-BINDING PROTEIN 1-RELATED"/>
    <property type="match status" value="1"/>
</dbReference>
<evidence type="ECO:0000313" key="4">
    <source>
        <dbReference type="Proteomes" id="UP000192980"/>
    </source>
</evidence>
<evidence type="ECO:0000313" key="3">
    <source>
        <dbReference type="EMBL" id="SMG15528.1"/>
    </source>
</evidence>
<dbReference type="PANTHER" id="PTHR30069">
    <property type="entry name" value="TONB-DEPENDENT OUTER MEMBRANE RECEPTOR"/>
    <property type="match status" value="1"/>
</dbReference>
<organism evidence="3 4">
    <name type="scientific">Sphingobacterium psychroaquaticum</name>
    <dbReference type="NCBI Taxonomy" id="561061"/>
    <lineage>
        <taxon>Bacteria</taxon>
        <taxon>Pseudomonadati</taxon>
        <taxon>Bacteroidota</taxon>
        <taxon>Sphingobacteriia</taxon>
        <taxon>Sphingobacteriales</taxon>
        <taxon>Sphingobacteriaceae</taxon>
        <taxon>Sphingobacterium</taxon>
    </lineage>
</organism>
<dbReference type="OrthoDB" id="721920at2"/>
<dbReference type="InterPro" id="IPR037066">
    <property type="entry name" value="Plug_dom_sf"/>
</dbReference>
<proteinExistence type="predicted"/>
<gene>
    <name evidence="3" type="ORF">SAMN05660862_0964</name>
</gene>
<dbReference type="STRING" id="561061.SAMN05660862_0964"/>
<keyword evidence="1" id="KW-0732">Signal</keyword>
<dbReference type="RefSeq" id="WP_085471782.1">
    <property type="nucleotide sequence ID" value="NZ_CP038029.1"/>
</dbReference>
<keyword evidence="4" id="KW-1185">Reference proteome</keyword>
<reference evidence="3 4" key="1">
    <citation type="submission" date="2017-04" db="EMBL/GenBank/DDBJ databases">
        <authorList>
            <person name="Afonso C.L."/>
            <person name="Miller P.J."/>
            <person name="Scott M.A."/>
            <person name="Spackman E."/>
            <person name="Goraichik I."/>
            <person name="Dimitrov K.M."/>
            <person name="Suarez D.L."/>
            <person name="Swayne D.E."/>
        </authorList>
    </citation>
    <scope>NUCLEOTIDE SEQUENCE [LARGE SCALE GENOMIC DNA]</scope>
    <source>
        <strain evidence="3 4">DSM 22418</strain>
    </source>
</reference>
<dbReference type="InterPro" id="IPR039426">
    <property type="entry name" value="TonB-dep_rcpt-like"/>
</dbReference>